<dbReference type="InterPro" id="IPR027449">
    <property type="entry name" value="KduI_N"/>
</dbReference>
<dbReference type="Gene3D" id="2.60.120.10">
    <property type="entry name" value="Jelly Rolls"/>
    <property type="match status" value="1"/>
</dbReference>
<evidence type="ECO:0000256" key="5">
    <source>
        <dbReference type="ARBA" id="ARBA00023235"/>
    </source>
</evidence>
<dbReference type="GO" id="GO:0008697">
    <property type="term" value="F:4-deoxy-L-threo-5-hexosulose-uronate ketol-isomerase activity"/>
    <property type="evidence" value="ECO:0007669"/>
    <property type="project" value="UniProtKB-UniRule"/>
</dbReference>
<dbReference type="AlphaFoldDB" id="A0A1W2FXQ9"/>
<evidence type="ECO:0000313" key="7">
    <source>
        <dbReference type="EMBL" id="SMD26671.1"/>
    </source>
</evidence>
<feature type="binding site" evidence="6">
    <location>
        <position position="243"/>
    </location>
    <ligand>
        <name>Zn(2+)</name>
        <dbReference type="ChEBI" id="CHEBI:29105"/>
    </ligand>
</feature>
<feature type="binding site" evidence="6">
    <location>
        <position position="201"/>
    </location>
    <ligand>
        <name>Zn(2+)</name>
        <dbReference type="ChEBI" id="CHEBI:29105"/>
    </ligand>
</feature>
<dbReference type="PIRSF" id="PIRSF006625">
    <property type="entry name" value="KduI"/>
    <property type="match status" value="1"/>
</dbReference>
<dbReference type="SUPFAM" id="SSF51182">
    <property type="entry name" value="RmlC-like cupins"/>
    <property type="match status" value="1"/>
</dbReference>
<dbReference type="PANTHER" id="PTHR38461:SF1">
    <property type="entry name" value="4-DEOXY-L-THREO-5-HEXOSULOSE-URONATE KETOL-ISOMERASE"/>
    <property type="match status" value="1"/>
</dbReference>
<protein>
    <recommendedName>
        <fullName evidence="6">4-deoxy-L-threo-5-hexosulose-uronate ketol-isomerase</fullName>
        <ecNumber evidence="6">5.3.1.17</ecNumber>
    </recommendedName>
    <alternativeName>
        <fullName evidence="6">5-keto-4-deoxyuronate isomerase</fullName>
    </alternativeName>
    <alternativeName>
        <fullName evidence="6">DKI isomerase</fullName>
    </alternativeName>
</protein>
<evidence type="ECO:0000256" key="2">
    <source>
        <dbReference type="ARBA" id="ARBA00008086"/>
    </source>
</evidence>
<dbReference type="PANTHER" id="PTHR38461">
    <property type="entry name" value="4-DEOXY-L-THREO-5-HEXOSULOSE-URONATE KETOL-ISOMERASE"/>
    <property type="match status" value="1"/>
</dbReference>
<keyword evidence="3 6" id="KW-0479">Metal-binding</keyword>
<sequence>MDVRYSTNPAEARGFDTAQLRRHYLVEDVFVPGELRLTYSHEDRVVLGGAVPGAEPLRLESDDTLRTDHFCERRELAAFCVDGRGAVVCDGTAYPVERGDLAYIGRGTREVSFSSADPAAPARFYLASAPAHQDLPTTLVHAKDVPPVELGAAETSNERTIRRYIDGTLVESCQLMMGWTQLAPGSVWNTMPAHTHLRRTECYFYFDLDEDARLVHLLGEPDQTRHLIVRNEQAVISPSWSIHAGAATGSYSFIWFMAGENYRFDDMDHVAMADLR</sequence>
<comment type="catalytic activity">
    <reaction evidence="1 6">
        <text>5-dehydro-4-deoxy-D-glucuronate = 3-deoxy-D-glycero-2,5-hexodiulosonate</text>
        <dbReference type="Rhea" id="RHEA:23896"/>
        <dbReference type="ChEBI" id="CHEBI:17117"/>
        <dbReference type="ChEBI" id="CHEBI:29071"/>
        <dbReference type="EC" id="5.3.1.17"/>
    </reaction>
</comment>
<accession>A0A1W2FXQ9</accession>
<reference evidence="7 8" key="1">
    <citation type="submission" date="2017-04" db="EMBL/GenBank/DDBJ databases">
        <authorList>
            <person name="Afonso C.L."/>
            <person name="Miller P.J."/>
            <person name="Scott M.A."/>
            <person name="Spackman E."/>
            <person name="Goraichik I."/>
            <person name="Dimitrov K.M."/>
            <person name="Suarez D.L."/>
            <person name="Swayne D.E."/>
        </authorList>
    </citation>
    <scope>NUCLEOTIDE SEQUENCE [LARGE SCALE GENOMIC DNA]</scope>
    <source>
        <strain evidence="7 8">DSM 43828</strain>
    </source>
</reference>
<dbReference type="CDD" id="cd20294">
    <property type="entry name" value="cupin_KduI_N"/>
    <property type="match status" value="1"/>
</dbReference>
<dbReference type="GO" id="GO:0042840">
    <property type="term" value="P:D-glucuronate catabolic process"/>
    <property type="evidence" value="ECO:0007669"/>
    <property type="project" value="TreeGrafter"/>
</dbReference>
<evidence type="ECO:0000256" key="1">
    <source>
        <dbReference type="ARBA" id="ARBA00000552"/>
    </source>
</evidence>
<evidence type="ECO:0000256" key="4">
    <source>
        <dbReference type="ARBA" id="ARBA00022833"/>
    </source>
</evidence>
<keyword evidence="5 6" id="KW-0413">Isomerase</keyword>
<dbReference type="GO" id="GO:0019698">
    <property type="term" value="P:D-galacturonate catabolic process"/>
    <property type="evidence" value="ECO:0007669"/>
    <property type="project" value="TreeGrafter"/>
</dbReference>
<organism evidence="7 8">
    <name type="scientific">Kibdelosporangium aridum</name>
    <dbReference type="NCBI Taxonomy" id="2030"/>
    <lineage>
        <taxon>Bacteria</taxon>
        <taxon>Bacillati</taxon>
        <taxon>Actinomycetota</taxon>
        <taxon>Actinomycetes</taxon>
        <taxon>Pseudonocardiales</taxon>
        <taxon>Pseudonocardiaceae</taxon>
        <taxon>Kibdelosporangium</taxon>
    </lineage>
</organism>
<dbReference type="InterPro" id="IPR011051">
    <property type="entry name" value="RmlC_Cupin_sf"/>
</dbReference>
<feature type="binding site" evidence="6">
    <location>
        <position position="196"/>
    </location>
    <ligand>
        <name>Zn(2+)</name>
        <dbReference type="ChEBI" id="CHEBI:29105"/>
    </ligand>
</feature>
<dbReference type="Gene3D" id="2.60.120.520">
    <property type="entry name" value="pectin degrading enzyme 5-keto 4- deoxyuronate isomerase, domain 1"/>
    <property type="match status" value="1"/>
</dbReference>
<comment type="cofactor">
    <cofactor evidence="6">
        <name>Zn(2+)</name>
        <dbReference type="ChEBI" id="CHEBI:29105"/>
    </cofactor>
    <text evidence="6">Binds 1 zinc ion per subunit.</text>
</comment>
<dbReference type="OrthoDB" id="9770644at2"/>
<keyword evidence="4 6" id="KW-0862">Zinc</keyword>
<dbReference type="NCBIfam" id="NF002091">
    <property type="entry name" value="PRK00924.1"/>
    <property type="match status" value="1"/>
</dbReference>
<dbReference type="InterPro" id="IPR007045">
    <property type="entry name" value="KduI"/>
</dbReference>
<evidence type="ECO:0000313" key="8">
    <source>
        <dbReference type="Proteomes" id="UP000192674"/>
    </source>
</evidence>
<dbReference type="InterPro" id="IPR014710">
    <property type="entry name" value="RmlC-like_jellyroll"/>
</dbReference>
<dbReference type="Pfam" id="PF04962">
    <property type="entry name" value="KduI"/>
    <property type="match status" value="1"/>
</dbReference>
<dbReference type="InterPro" id="IPR021120">
    <property type="entry name" value="KduI/IolB_isomerase"/>
</dbReference>
<keyword evidence="8" id="KW-1185">Reference proteome</keyword>
<dbReference type="HAMAP" id="MF_00687">
    <property type="entry name" value="KduI"/>
    <property type="match status" value="1"/>
</dbReference>
<evidence type="ECO:0000256" key="6">
    <source>
        <dbReference type="HAMAP-Rule" id="MF_00687"/>
    </source>
</evidence>
<dbReference type="CDD" id="cd20491">
    <property type="entry name" value="cupin_KduI_C"/>
    <property type="match status" value="1"/>
</dbReference>
<feature type="binding site" evidence="6">
    <location>
        <position position="194"/>
    </location>
    <ligand>
        <name>Zn(2+)</name>
        <dbReference type="ChEBI" id="CHEBI:29105"/>
    </ligand>
</feature>
<dbReference type="Proteomes" id="UP000192674">
    <property type="component" value="Unassembled WGS sequence"/>
</dbReference>
<dbReference type="GO" id="GO:0008270">
    <property type="term" value="F:zinc ion binding"/>
    <property type="evidence" value="ECO:0007669"/>
    <property type="project" value="UniProtKB-UniRule"/>
</dbReference>
<comment type="similarity">
    <text evidence="2 6">Belongs to the KduI family.</text>
</comment>
<evidence type="ECO:0000256" key="3">
    <source>
        <dbReference type="ARBA" id="ARBA00022723"/>
    </source>
</evidence>
<proteinExistence type="inferred from homology"/>
<comment type="pathway">
    <text evidence="6">Glycan metabolism; pectin degradation; 2-dehydro-3-deoxy-D-gluconate from pectin: step 4/5.</text>
</comment>
<gene>
    <name evidence="6" type="primary">kduI</name>
    <name evidence="7" type="ORF">SAMN05661093_10255</name>
</gene>
<dbReference type="GO" id="GO:0045490">
    <property type="term" value="P:pectin catabolic process"/>
    <property type="evidence" value="ECO:0007669"/>
    <property type="project" value="UniProtKB-UniRule"/>
</dbReference>
<dbReference type="RefSeq" id="WP_033382718.1">
    <property type="nucleotide sequence ID" value="NZ_FWXV01000016.1"/>
</dbReference>
<dbReference type="EC" id="5.3.1.17" evidence="6"/>
<dbReference type="EMBL" id="FWXV01000016">
    <property type="protein sequence ID" value="SMD26671.1"/>
    <property type="molecule type" value="Genomic_DNA"/>
</dbReference>
<dbReference type="UniPathway" id="UPA00545">
    <property type="reaction ID" value="UER00826"/>
</dbReference>
<comment type="function">
    <text evidence="6">Catalyzes the isomerization of 5-dehydro-4-deoxy-D-glucuronate to 3-deoxy-D-glycero-2,5-hexodiulosonate.</text>
</comment>
<name>A0A1W2FXQ9_KIBAR</name>